<keyword evidence="6" id="KW-1185">Reference proteome</keyword>
<organism evidence="5 6">
    <name type="scientific">Bailinhaonella thermotolerans</name>
    <dbReference type="NCBI Taxonomy" id="1070861"/>
    <lineage>
        <taxon>Bacteria</taxon>
        <taxon>Bacillati</taxon>
        <taxon>Actinomycetota</taxon>
        <taxon>Actinomycetes</taxon>
        <taxon>Streptosporangiales</taxon>
        <taxon>Streptosporangiaceae</taxon>
        <taxon>Bailinhaonella</taxon>
    </lineage>
</organism>
<name>A0A3A4AMW7_9ACTN</name>
<evidence type="ECO:0000256" key="1">
    <source>
        <dbReference type="ARBA" id="ARBA00005964"/>
    </source>
</evidence>
<dbReference type="AlphaFoldDB" id="A0A3A4AMW7"/>
<accession>A0A3A4AMW7</accession>
<sequence length="484" mass="51645">MDPLVITSAGRARGRWDAGVARFLGVPYAAPPAGPLRFAAPAPPPSWDGVREFETYGPTAPQAGGDGPRIPGDEFLNLNVFTPELGAAGLPVIVWIHGGAFRAGGNASPWYDGTAFARDGVVFVAINYRLGVEGFLAPEGAPPNLGVLDWVAALIWVRDNIAAFGGDPGNVTVGGQSAGGQAAATLLAVPRARGLFARVIDMSGGSITWEPLERAVEATRALARHLGVRPTREALSGFEPGRLVAAYEELGAAPRREEDSGSPLDAIFGAGGAKGFNPVNDGEIVRRSPYDMIRDGSAHPAALLIGTTSEEFNESMRSLPEIGERDYAEALRRQEVDDEARAFYEGRFGEPREVLGQVLTDRIFRVPAVRVAEAHAASGRPAYVYEFRWRSGANAGRAGAGHCVDLPFVFDTLAGNGVEGVCGEDPPQELATRMHAAWVAFADSGTPGWPAYREPERITMVFDTGSGLVEDPLRVERRLWPRVR</sequence>
<dbReference type="PROSITE" id="PS00122">
    <property type="entry name" value="CARBOXYLESTERASE_B_1"/>
    <property type="match status" value="1"/>
</dbReference>
<dbReference type="RefSeq" id="WP_119928467.1">
    <property type="nucleotide sequence ID" value="NZ_QZEY01000009.1"/>
</dbReference>
<dbReference type="InterPro" id="IPR019826">
    <property type="entry name" value="Carboxylesterase_B_AS"/>
</dbReference>
<evidence type="ECO:0000256" key="3">
    <source>
        <dbReference type="RuleBase" id="RU361235"/>
    </source>
</evidence>
<dbReference type="GO" id="GO:0016787">
    <property type="term" value="F:hydrolase activity"/>
    <property type="evidence" value="ECO:0007669"/>
    <property type="project" value="UniProtKB-KW"/>
</dbReference>
<evidence type="ECO:0000313" key="6">
    <source>
        <dbReference type="Proteomes" id="UP000265768"/>
    </source>
</evidence>
<keyword evidence="2 3" id="KW-0378">Hydrolase</keyword>
<evidence type="ECO:0000256" key="2">
    <source>
        <dbReference type="ARBA" id="ARBA00022801"/>
    </source>
</evidence>
<proteinExistence type="inferred from homology"/>
<reference evidence="5 6" key="1">
    <citation type="submission" date="2018-09" db="EMBL/GenBank/DDBJ databases">
        <title>YIM 75507 draft genome.</title>
        <authorList>
            <person name="Tang S."/>
            <person name="Feng Y."/>
        </authorList>
    </citation>
    <scope>NUCLEOTIDE SEQUENCE [LARGE SCALE GENOMIC DNA]</scope>
    <source>
        <strain evidence="5 6">YIM 75507</strain>
    </source>
</reference>
<dbReference type="InterPro" id="IPR029058">
    <property type="entry name" value="AB_hydrolase_fold"/>
</dbReference>
<dbReference type="InterPro" id="IPR002018">
    <property type="entry name" value="CarbesteraseB"/>
</dbReference>
<dbReference type="Gene3D" id="3.40.50.1820">
    <property type="entry name" value="alpha/beta hydrolase"/>
    <property type="match status" value="1"/>
</dbReference>
<protein>
    <recommendedName>
        <fullName evidence="3">Carboxylic ester hydrolase</fullName>
        <ecNumber evidence="3">3.1.1.-</ecNumber>
    </recommendedName>
</protein>
<feature type="domain" description="Carboxylesterase type B" evidence="4">
    <location>
        <begin position="3"/>
        <end position="448"/>
    </location>
</feature>
<dbReference type="SUPFAM" id="SSF53474">
    <property type="entry name" value="alpha/beta-Hydrolases"/>
    <property type="match status" value="1"/>
</dbReference>
<comment type="similarity">
    <text evidence="1 3">Belongs to the type-B carboxylesterase/lipase family.</text>
</comment>
<dbReference type="PANTHER" id="PTHR11559">
    <property type="entry name" value="CARBOXYLESTERASE"/>
    <property type="match status" value="1"/>
</dbReference>
<dbReference type="Proteomes" id="UP000265768">
    <property type="component" value="Unassembled WGS sequence"/>
</dbReference>
<gene>
    <name evidence="5" type="ORF">D5H75_22305</name>
</gene>
<dbReference type="OrthoDB" id="4308422at2"/>
<evidence type="ECO:0000313" key="5">
    <source>
        <dbReference type="EMBL" id="RJL30321.1"/>
    </source>
</evidence>
<dbReference type="Pfam" id="PF00135">
    <property type="entry name" value="COesterase"/>
    <property type="match status" value="1"/>
</dbReference>
<dbReference type="EC" id="3.1.1.-" evidence="3"/>
<comment type="caution">
    <text evidence="5">The sequence shown here is derived from an EMBL/GenBank/DDBJ whole genome shotgun (WGS) entry which is preliminary data.</text>
</comment>
<dbReference type="InterPro" id="IPR050309">
    <property type="entry name" value="Type-B_Carboxylest/Lipase"/>
</dbReference>
<dbReference type="EMBL" id="QZEY01000009">
    <property type="protein sequence ID" value="RJL30321.1"/>
    <property type="molecule type" value="Genomic_DNA"/>
</dbReference>
<evidence type="ECO:0000259" key="4">
    <source>
        <dbReference type="Pfam" id="PF00135"/>
    </source>
</evidence>